<proteinExistence type="predicted"/>
<dbReference type="PRINTS" id="PR00608">
    <property type="entry name" value="CYTCHROMECII"/>
</dbReference>
<feature type="binding site" description="covalent" evidence="7">
    <location>
        <position position="147"/>
    </location>
    <ligand>
        <name>heme c</name>
        <dbReference type="ChEBI" id="CHEBI:61717"/>
    </ligand>
</feature>
<dbReference type="RefSeq" id="WP_136338837.1">
    <property type="nucleotide sequence ID" value="NZ_SSMD01000003.1"/>
</dbReference>
<dbReference type="SUPFAM" id="SSF47175">
    <property type="entry name" value="Cytochromes"/>
    <property type="match status" value="1"/>
</dbReference>
<keyword evidence="1" id="KW-0813">Transport</keyword>
<evidence type="ECO:0000313" key="10">
    <source>
        <dbReference type="Proteomes" id="UP000306113"/>
    </source>
</evidence>
<reference evidence="9 10" key="1">
    <citation type="submission" date="2019-04" db="EMBL/GenBank/DDBJ databases">
        <title>Draft genome sequence of Youngimonas vesicularis.</title>
        <authorList>
            <person name="Hameed A."/>
        </authorList>
    </citation>
    <scope>NUCLEOTIDE SEQUENCE [LARGE SCALE GENOMIC DNA]</scope>
    <source>
        <strain evidence="9 10">CC-AMW-E</strain>
    </source>
</reference>
<dbReference type="Gene3D" id="1.20.120.10">
    <property type="entry name" value="Cytochrome c/b562"/>
    <property type="match status" value="1"/>
</dbReference>
<dbReference type="PROSITE" id="PS51009">
    <property type="entry name" value="CYTCII"/>
    <property type="match status" value="1"/>
</dbReference>
<organism evidence="9 10">
    <name type="scientific">Thalassobius vesicularis</name>
    <dbReference type="NCBI Taxonomy" id="1294297"/>
    <lineage>
        <taxon>Bacteria</taxon>
        <taxon>Pseudomonadati</taxon>
        <taxon>Pseudomonadota</taxon>
        <taxon>Alphaproteobacteria</taxon>
        <taxon>Rhodobacterales</taxon>
        <taxon>Roseobacteraceae</taxon>
        <taxon>Thalassovita</taxon>
    </lineage>
</organism>
<keyword evidence="10" id="KW-1185">Reference proteome</keyword>
<comment type="PTM">
    <text evidence="7">Binds 1 heme group per subunit.</text>
</comment>
<name>A0A4S3MD74_9RHOB</name>
<dbReference type="Proteomes" id="UP000306113">
    <property type="component" value="Unassembled WGS sequence"/>
</dbReference>
<evidence type="ECO:0000256" key="2">
    <source>
        <dbReference type="ARBA" id="ARBA00022617"/>
    </source>
</evidence>
<evidence type="ECO:0000256" key="7">
    <source>
        <dbReference type="PIRSR" id="PIRSR000027-2"/>
    </source>
</evidence>
<feature type="binding site" description="axial binding residue" evidence="6">
    <location>
        <position position="151"/>
    </location>
    <ligand>
        <name>heme c</name>
        <dbReference type="ChEBI" id="CHEBI:61717"/>
    </ligand>
    <ligandPart>
        <name>Fe</name>
        <dbReference type="ChEBI" id="CHEBI:18248"/>
    </ligandPart>
</feature>
<dbReference type="EMBL" id="SSMD01000003">
    <property type="protein sequence ID" value="THD74981.1"/>
    <property type="molecule type" value="Genomic_DNA"/>
</dbReference>
<dbReference type="InterPro" id="IPR010980">
    <property type="entry name" value="Cyt_c/b562"/>
</dbReference>
<evidence type="ECO:0000256" key="3">
    <source>
        <dbReference type="ARBA" id="ARBA00022723"/>
    </source>
</evidence>
<evidence type="ECO:0000256" key="6">
    <source>
        <dbReference type="PIRSR" id="PIRSR000027-1"/>
    </source>
</evidence>
<dbReference type="InterPro" id="IPR015984">
    <property type="entry name" value="Cyt_c_prime_subgr"/>
</dbReference>
<dbReference type="AlphaFoldDB" id="A0A4S3MD74"/>
<dbReference type="GO" id="GO:0005506">
    <property type="term" value="F:iron ion binding"/>
    <property type="evidence" value="ECO:0007669"/>
    <property type="project" value="InterPro"/>
</dbReference>
<protein>
    <submittedName>
        <fullName evidence="9">Cytochrome c</fullName>
    </submittedName>
</protein>
<evidence type="ECO:0000256" key="1">
    <source>
        <dbReference type="ARBA" id="ARBA00022448"/>
    </source>
</evidence>
<feature type="signal peptide" evidence="8">
    <location>
        <begin position="1"/>
        <end position="23"/>
    </location>
</feature>
<keyword evidence="4" id="KW-0249">Electron transport</keyword>
<evidence type="ECO:0000256" key="4">
    <source>
        <dbReference type="ARBA" id="ARBA00022982"/>
    </source>
</evidence>
<comment type="caution">
    <text evidence="9">The sequence shown here is derived from an EMBL/GenBank/DDBJ whole genome shotgun (WGS) entry which is preliminary data.</text>
</comment>
<keyword evidence="5 6" id="KW-0408">Iron</keyword>
<evidence type="ECO:0000313" key="9">
    <source>
        <dbReference type="EMBL" id="THD74981.1"/>
    </source>
</evidence>
<feature type="chain" id="PRO_5020609124" evidence="8">
    <location>
        <begin position="24"/>
        <end position="159"/>
    </location>
</feature>
<keyword evidence="2 7" id="KW-0349">Heme</keyword>
<dbReference type="InterPro" id="IPR002321">
    <property type="entry name" value="Cyt_c_II"/>
</dbReference>
<keyword evidence="8" id="KW-0732">Signal</keyword>
<feature type="binding site" description="covalent" evidence="7">
    <location>
        <position position="150"/>
    </location>
    <ligand>
        <name>heme c</name>
        <dbReference type="ChEBI" id="CHEBI:61717"/>
    </ligand>
</feature>
<dbReference type="GO" id="GO:0042597">
    <property type="term" value="C:periplasmic space"/>
    <property type="evidence" value="ECO:0007669"/>
    <property type="project" value="InterPro"/>
</dbReference>
<keyword evidence="3 6" id="KW-0479">Metal-binding</keyword>
<dbReference type="GO" id="GO:0020037">
    <property type="term" value="F:heme binding"/>
    <property type="evidence" value="ECO:0007669"/>
    <property type="project" value="InterPro"/>
</dbReference>
<dbReference type="GO" id="GO:0022900">
    <property type="term" value="P:electron transport chain"/>
    <property type="evidence" value="ECO:0007669"/>
    <property type="project" value="InterPro"/>
</dbReference>
<gene>
    <name evidence="9" type="ORF">E7681_08480</name>
</gene>
<evidence type="ECO:0000256" key="5">
    <source>
        <dbReference type="ARBA" id="ARBA00023004"/>
    </source>
</evidence>
<accession>A0A4S3MD74</accession>
<sequence length="159" mass="15988">MKKITTILTATILASAIGAGAQAESHVDKAVAGAIAARQATMKLYAFNLGLLGGMAKGEVAYDAAAASGAANNIALLTQLNQMAMWPEGSDEMSVDGTRALSDIWSNMADVMAKGTALSDAAATMQAEAGKGLPELQAAMGAVGGACGACHKAYRAPEK</sequence>
<dbReference type="InterPro" id="IPR012127">
    <property type="entry name" value="Cyt_c_prime"/>
</dbReference>
<dbReference type="Pfam" id="PF01322">
    <property type="entry name" value="Cytochrom_C_2"/>
    <property type="match status" value="1"/>
</dbReference>
<dbReference type="GO" id="GO:0009055">
    <property type="term" value="F:electron transfer activity"/>
    <property type="evidence" value="ECO:0007669"/>
    <property type="project" value="InterPro"/>
</dbReference>
<evidence type="ECO:0000256" key="8">
    <source>
        <dbReference type="SAM" id="SignalP"/>
    </source>
</evidence>
<dbReference type="OrthoDB" id="7596534at2"/>
<dbReference type="PIRSF" id="PIRSF000027">
    <property type="entry name" value="Cytc_c_prime"/>
    <property type="match status" value="1"/>
</dbReference>